<dbReference type="InterPro" id="IPR036128">
    <property type="entry name" value="Plus3-like_sf"/>
</dbReference>
<dbReference type="FunFam" id="3.90.70.200:FF:000005">
    <property type="entry name" value="Related to Pol II transcription elongation factor"/>
    <property type="match status" value="1"/>
</dbReference>
<feature type="compositionally biased region" description="Basic and acidic residues" evidence="5">
    <location>
        <begin position="522"/>
        <end position="531"/>
    </location>
</feature>
<keyword evidence="7" id="KW-0648">Protein biosynthesis</keyword>
<feature type="compositionally biased region" description="Acidic residues" evidence="5">
    <location>
        <begin position="254"/>
        <end position="270"/>
    </location>
</feature>
<dbReference type="InterPro" id="IPR004343">
    <property type="entry name" value="Plus-3_dom"/>
</dbReference>
<feature type="domain" description="Plus3" evidence="6">
    <location>
        <begin position="288"/>
        <end position="425"/>
    </location>
</feature>
<accession>A0A1W5DDG8</accession>
<evidence type="ECO:0000259" key="6">
    <source>
        <dbReference type="PROSITE" id="PS51360"/>
    </source>
</evidence>
<keyword evidence="2" id="KW-0805">Transcription regulation</keyword>
<dbReference type="PANTHER" id="PTHR13115">
    <property type="entry name" value="RNA POLYMERASE-ASSOCIATED PROTEIN RTF1 HOMOLOG"/>
    <property type="match status" value="1"/>
</dbReference>
<feature type="region of interest" description="Disordered" evidence="5">
    <location>
        <begin position="592"/>
        <end position="630"/>
    </location>
</feature>
<keyword evidence="7" id="KW-0251">Elongation factor</keyword>
<sequence length="666" mass="72323">MADLDAELLALAGGDSSDDESTKPITTTTKNESPASSARSPTGNSNGATMGKLGVAQKKSAVTKARVGAKKTTKKGRRDDSEEEGEASSVPASPNSLQSAPMSESDSDTSPAADVDHDGQLFPYEKQFKSEKDKAEIMAMSEVQRESILAERAQVQERKLQDLHLRRLLQARENAESKAADKKKRKAGAADLEDTQRKSSRQKTTLGGRKVGESSDAMEAYKRQREQKGLRDEQRRREGEERRERKARGANDDGYSDADADGESEVEWDDGGPKAGGRPASLPHDEQPADLKDFEHVRVGRDNFAKVCFYPGFDNAIKNCFARISIGVDKATGENVYRVAQIKSFTEGKPYAMEGPNGKPFVTNQYAMVAVGKSEKEWPFLACSNSKFTEAEFERYKKTIVVENLSMPTKPFLISKINDINHLINHRFTEEEIQQKLNRSGALKTKFASLERSTIQVRRKEAEARGDEKTIAHLDAELAALEGPKLAFGTSLTKSPAKPTSAASSSSQQERLAALNRANRKANAEEIRKAQHAEKKAEAIARKAVERGEAVANPFARVKTRAKVHYDVSGDSLAPPLPATHHALEDLFEGNSRDASRAGTPLSGVGAAGSKSGTPKRGGTPLLLVKGNGNGEEKKGAVGLGLGMGRKRNMDDDVLAAMDMGIDIEI</sequence>
<dbReference type="AlphaFoldDB" id="A0A1W5DDG8"/>
<dbReference type="EMBL" id="FWEW01003806">
    <property type="protein sequence ID" value="SLM41233.1"/>
    <property type="molecule type" value="Genomic_DNA"/>
</dbReference>
<organism evidence="7 8">
    <name type="scientific">Lasallia pustulata</name>
    <dbReference type="NCBI Taxonomy" id="136370"/>
    <lineage>
        <taxon>Eukaryota</taxon>
        <taxon>Fungi</taxon>
        <taxon>Dikarya</taxon>
        <taxon>Ascomycota</taxon>
        <taxon>Pezizomycotina</taxon>
        <taxon>Lecanoromycetes</taxon>
        <taxon>OSLEUM clade</taxon>
        <taxon>Umbilicariomycetidae</taxon>
        <taxon>Umbilicariales</taxon>
        <taxon>Umbilicariaceae</taxon>
        <taxon>Lasallia</taxon>
    </lineage>
</organism>
<keyword evidence="8" id="KW-1185">Reference proteome</keyword>
<protein>
    <submittedName>
        <fullName evidence="7">Rna polymerase ii transcription elongation factor</fullName>
    </submittedName>
</protein>
<reference evidence="8" key="1">
    <citation type="submission" date="2017-03" db="EMBL/GenBank/DDBJ databases">
        <authorList>
            <person name="Sharma R."/>
            <person name="Thines M."/>
        </authorList>
    </citation>
    <scope>NUCLEOTIDE SEQUENCE [LARGE SCALE GENOMIC DNA]</scope>
</reference>
<evidence type="ECO:0000313" key="7">
    <source>
        <dbReference type="EMBL" id="SLM41233.1"/>
    </source>
</evidence>
<dbReference type="Gene3D" id="3.90.70.200">
    <property type="entry name" value="Plus-3 domain"/>
    <property type="match status" value="1"/>
</dbReference>
<dbReference type="Proteomes" id="UP000192927">
    <property type="component" value="Unassembled WGS sequence"/>
</dbReference>
<dbReference type="PANTHER" id="PTHR13115:SF8">
    <property type="entry name" value="RNA POLYMERASE-ASSOCIATED PROTEIN RTF1 HOMOLOG"/>
    <property type="match status" value="1"/>
</dbReference>
<keyword evidence="4" id="KW-0539">Nucleus</keyword>
<name>A0A1W5DDG8_9LECA</name>
<feature type="compositionally biased region" description="Basic and acidic residues" evidence="5">
    <location>
        <begin position="219"/>
        <end position="251"/>
    </location>
</feature>
<feature type="compositionally biased region" description="Low complexity" evidence="5">
    <location>
        <begin position="493"/>
        <end position="517"/>
    </location>
</feature>
<evidence type="ECO:0000256" key="5">
    <source>
        <dbReference type="SAM" id="MobiDB-lite"/>
    </source>
</evidence>
<evidence type="ECO:0000256" key="3">
    <source>
        <dbReference type="ARBA" id="ARBA00023163"/>
    </source>
</evidence>
<feature type="compositionally biased region" description="Basic residues" evidence="5">
    <location>
        <begin position="67"/>
        <end position="76"/>
    </location>
</feature>
<evidence type="ECO:0000256" key="2">
    <source>
        <dbReference type="ARBA" id="ARBA00023015"/>
    </source>
</evidence>
<dbReference type="GO" id="GO:0003677">
    <property type="term" value="F:DNA binding"/>
    <property type="evidence" value="ECO:0007669"/>
    <property type="project" value="InterPro"/>
</dbReference>
<dbReference type="SMART" id="SM00719">
    <property type="entry name" value="Plus3"/>
    <property type="match status" value="1"/>
</dbReference>
<dbReference type="GO" id="GO:0003746">
    <property type="term" value="F:translation elongation factor activity"/>
    <property type="evidence" value="ECO:0007669"/>
    <property type="project" value="UniProtKB-KW"/>
</dbReference>
<comment type="subcellular location">
    <subcellularLocation>
        <location evidence="1">Nucleus</location>
    </subcellularLocation>
</comment>
<evidence type="ECO:0000256" key="1">
    <source>
        <dbReference type="ARBA" id="ARBA00004123"/>
    </source>
</evidence>
<keyword evidence="3" id="KW-0804">Transcription</keyword>
<dbReference type="Pfam" id="PF03126">
    <property type="entry name" value="Plus-3"/>
    <property type="match status" value="1"/>
</dbReference>
<feature type="compositionally biased region" description="Polar residues" evidence="5">
    <location>
        <begin position="23"/>
        <end position="48"/>
    </location>
</feature>
<dbReference type="GO" id="GO:1990269">
    <property type="term" value="F:RNA polymerase II C-terminal domain phosphoserine binding"/>
    <property type="evidence" value="ECO:0007669"/>
    <property type="project" value="TreeGrafter"/>
</dbReference>
<feature type="region of interest" description="Disordered" evidence="5">
    <location>
        <begin position="174"/>
        <end position="287"/>
    </location>
</feature>
<proteinExistence type="predicted"/>
<feature type="region of interest" description="Disordered" evidence="5">
    <location>
        <begin position="489"/>
        <end position="531"/>
    </location>
</feature>
<feature type="region of interest" description="Disordered" evidence="5">
    <location>
        <begin position="1"/>
        <end position="133"/>
    </location>
</feature>
<feature type="compositionally biased region" description="Polar residues" evidence="5">
    <location>
        <begin position="90"/>
        <end position="110"/>
    </location>
</feature>
<dbReference type="SUPFAM" id="SSF159042">
    <property type="entry name" value="Plus3-like"/>
    <property type="match status" value="1"/>
</dbReference>
<dbReference type="PROSITE" id="PS51360">
    <property type="entry name" value="PLUS3"/>
    <property type="match status" value="1"/>
</dbReference>
<dbReference type="GO" id="GO:0016593">
    <property type="term" value="C:Cdc73/Paf1 complex"/>
    <property type="evidence" value="ECO:0007669"/>
    <property type="project" value="TreeGrafter"/>
</dbReference>
<evidence type="ECO:0000313" key="8">
    <source>
        <dbReference type="Proteomes" id="UP000192927"/>
    </source>
</evidence>
<evidence type="ECO:0000256" key="4">
    <source>
        <dbReference type="ARBA" id="ARBA00023242"/>
    </source>
</evidence>